<name>C6XR58_HIRBI</name>
<dbReference type="OrthoDB" id="9803913at2"/>
<dbReference type="STRING" id="582402.Hbal_2920"/>
<evidence type="ECO:0000313" key="3">
    <source>
        <dbReference type="Proteomes" id="UP000002745"/>
    </source>
</evidence>
<dbReference type="InterPro" id="IPR012337">
    <property type="entry name" value="RNaseH-like_sf"/>
</dbReference>
<dbReference type="SUPFAM" id="SSF53098">
    <property type="entry name" value="Ribonuclease H-like"/>
    <property type="match status" value="1"/>
</dbReference>
<dbReference type="RefSeq" id="WP_015828739.1">
    <property type="nucleotide sequence ID" value="NC_012982.1"/>
</dbReference>
<dbReference type="GO" id="GO:0008408">
    <property type="term" value="F:3'-5' exonuclease activity"/>
    <property type="evidence" value="ECO:0007669"/>
    <property type="project" value="TreeGrafter"/>
</dbReference>
<accession>C6XR58</accession>
<dbReference type="Pfam" id="PF00929">
    <property type="entry name" value="RNase_T"/>
    <property type="match status" value="1"/>
</dbReference>
<dbReference type="GO" id="GO:0003676">
    <property type="term" value="F:nucleic acid binding"/>
    <property type="evidence" value="ECO:0007669"/>
    <property type="project" value="InterPro"/>
</dbReference>
<evidence type="ECO:0000313" key="2">
    <source>
        <dbReference type="EMBL" id="ACT60589.1"/>
    </source>
</evidence>
<dbReference type="Gene3D" id="3.30.420.10">
    <property type="entry name" value="Ribonuclease H-like superfamily/Ribonuclease H"/>
    <property type="match status" value="1"/>
</dbReference>
<dbReference type="GO" id="GO:0005829">
    <property type="term" value="C:cytosol"/>
    <property type="evidence" value="ECO:0007669"/>
    <property type="project" value="TreeGrafter"/>
</dbReference>
<sequence>MGPPEDDYRFIALDVETANNDRASICQIGLACVGWDGEILIWSTYVNPDVSFSAFNTKLHGIGADTVRHAQMFPDVWGRLQPFLKQHAMVQHSRFDELAINAACQMHALPLPRLAWTDSVKVAQQAWPQFKGNGGHGLSSLKKRLGLKFKHHDAGEDAGASAQIILRAESVLGHAFGKVTSIPTQRQLRLPF</sequence>
<evidence type="ECO:0000259" key="1">
    <source>
        <dbReference type="SMART" id="SM00479"/>
    </source>
</evidence>
<dbReference type="PANTHER" id="PTHR30231:SF42">
    <property type="entry name" value="EXONUCLEASE"/>
    <property type="match status" value="1"/>
</dbReference>
<dbReference type="PANTHER" id="PTHR30231">
    <property type="entry name" value="DNA POLYMERASE III SUBUNIT EPSILON"/>
    <property type="match status" value="1"/>
</dbReference>
<keyword evidence="2" id="KW-0378">Hydrolase</keyword>
<keyword evidence="2" id="KW-0540">Nuclease</keyword>
<dbReference type="HOGENOM" id="CLU_047806_14_1_5"/>
<protein>
    <submittedName>
        <fullName evidence="2">Exonuclease RNase T and DNA polymerase III</fullName>
    </submittedName>
</protein>
<dbReference type="CDD" id="cd06130">
    <property type="entry name" value="DNA_pol_III_epsilon_like"/>
    <property type="match status" value="1"/>
</dbReference>
<dbReference type="EMBL" id="CP001678">
    <property type="protein sequence ID" value="ACT60589.1"/>
    <property type="molecule type" value="Genomic_DNA"/>
</dbReference>
<keyword evidence="3" id="KW-1185">Reference proteome</keyword>
<dbReference type="AlphaFoldDB" id="C6XR58"/>
<dbReference type="InterPro" id="IPR036397">
    <property type="entry name" value="RNaseH_sf"/>
</dbReference>
<dbReference type="KEGG" id="hba:Hbal_2920"/>
<dbReference type="InterPro" id="IPR013520">
    <property type="entry name" value="Ribonucl_H"/>
</dbReference>
<feature type="domain" description="Exonuclease" evidence="1">
    <location>
        <begin position="9"/>
        <end position="174"/>
    </location>
</feature>
<organism evidence="2 3">
    <name type="scientific">Hirschia baltica (strain ATCC 49814 / DSM 5838 / IFAM 1418)</name>
    <dbReference type="NCBI Taxonomy" id="582402"/>
    <lineage>
        <taxon>Bacteria</taxon>
        <taxon>Pseudomonadati</taxon>
        <taxon>Pseudomonadota</taxon>
        <taxon>Alphaproteobacteria</taxon>
        <taxon>Hyphomonadales</taxon>
        <taxon>Hyphomonadaceae</taxon>
        <taxon>Hirschia</taxon>
    </lineage>
</organism>
<gene>
    <name evidence="2" type="ordered locus">Hbal_2920</name>
</gene>
<dbReference type="Proteomes" id="UP000002745">
    <property type="component" value="Chromosome"/>
</dbReference>
<dbReference type="eggNOG" id="COG0847">
    <property type="taxonomic scope" value="Bacteria"/>
</dbReference>
<dbReference type="GO" id="GO:0006259">
    <property type="term" value="P:DNA metabolic process"/>
    <property type="evidence" value="ECO:0007669"/>
    <property type="project" value="UniProtKB-ARBA"/>
</dbReference>
<reference evidence="3" key="1">
    <citation type="journal article" date="2011" name="J. Bacteriol.">
        <title>Genome sequences of eight morphologically diverse alphaproteobacteria.</title>
        <authorList>
            <consortium name="US DOE Joint Genome Institute"/>
            <person name="Brown P.J."/>
            <person name="Kysela D.T."/>
            <person name="Buechlein A."/>
            <person name="Hemmerich C."/>
            <person name="Brun Y.V."/>
        </authorList>
    </citation>
    <scope>NUCLEOTIDE SEQUENCE [LARGE SCALE GENOMIC DNA]</scope>
    <source>
        <strain evidence="3">ATCC 49814 / DSM 5838 / IFAM 1418</strain>
    </source>
</reference>
<dbReference type="SMART" id="SM00479">
    <property type="entry name" value="EXOIII"/>
    <property type="match status" value="1"/>
</dbReference>
<keyword evidence="2" id="KW-0269">Exonuclease</keyword>
<proteinExistence type="predicted"/>